<organism evidence="1 2">
    <name type="scientific">Sphingorhabdus lacus</name>
    <dbReference type="NCBI Taxonomy" id="392610"/>
    <lineage>
        <taxon>Bacteria</taxon>
        <taxon>Pseudomonadati</taxon>
        <taxon>Pseudomonadota</taxon>
        <taxon>Alphaproteobacteria</taxon>
        <taxon>Sphingomonadales</taxon>
        <taxon>Sphingomonadaceae</taxon>
        <taxon>Sphingorhabdus</taxon>
    </lineage>
</organism>
<dbReference type="EMBL" id="CP035733">
    <property type="protein sequence ID" value="QGY79314.1"/>
    <property type="molecule type" value="Genomic_DNA"/>
</dbReference>
<evidence type="ECO:0000313" key="1">
    <source>
        <dbReference type="EMBL" id="QGY79314.1"/>
    </source>
</evidence>
<protein>
    <submittedName>
        <fullName evidence="1">Uncharacterized protein</fullName>
    </submittedName>
</protein>
<evidence type="ECO:0000313" key="2">
    <source>
        <dbReference type="Proteomes" id="UP000428803"/>
    </source>
</evidence>
<gene>
    <name evidence="1" type="ORF">EUU25_00965</name>
</gene>
<dbReference type="AlphaFoldDB" id="A0A6I6L458"/>
<dbReference type="OrthoDB" id="7596012at2"/>
<keyword evidence="2" id="KW-1185">Reference proteome</keyword>
<reference evidence="2" key="1">
    <citation type="submission" date="2019-01" db="EMBL/GenBank/DDBJ databases">
        <title>Sphingorhabdus lacus sp.nov., isolated from an oligotrophic freshwater lake.</title>
        <authorList>
            <person name="Park M."/>
        </authorList>
    </citation>
    <scope>NUCLEOTIDE SEQUENCE [LARGE SCALE GENOMIC DNA]</scope>
    <source>
        <strain evidence="2">IMCC1753</strain>
    </source>
</reference>
<sequence length="168" mass="18746">MRIALAIIVLGIALTAVSRDALAQIEVMPSDNAFAPILRLKDRFYQVRVDQRVIVRLPSQSFAPMSAPAAKSKKPVVVKYKEQKIGKCLWIDKLAGSRPGTKDTLELLTRDGVLIRAYLGDGCLAREFYAGAYMERPFDGKLCVDRDLLHARTGAKCEVDKFRLLVPR</sequence>
<accession>A0A6I6L458</accession>
<dbReference type="RefSeq" id="WP_158897613.1">
    <property type="nucleotide sequence ID" value="NZ_CP035733.1"/>
</dbReference>
<dbReference type="Proteomes" id="UP000428803">
    <property type="component" value="Chromosome"/>
</dbReference>
<proteinExistence type="predicted"/>
<name>A0A6I6L458_9SPHN</name>
<dbReference type="KEGG" id="slaa:EUU25_00965"/>